<evidence type="ECO:0000313" key="2">
    <source>
        <dbReference type="EMBL" id="KFI98179.1"/>
    </source>
</evidence>
<proteinExistence type="predicted"/>
<comment type="caution">
    <text evidence="2">The sequence shown here is derived from an EMBL/GenBank/DDBJ whole genome shotgun (WGS) entry which is preliminary data.</text>
</comment>
<name>A0A087DRM9_BIFAD</name>
<dbReference type="Proteomes" id="UP000029091">
    <property type="component" value="Unassembled WGS sequence"/>
</dbReference>
<protein>
    <recommendedName>
        <fullName evidence="1">Helix-turn-helix domain-containing protein</fullName>
    </recommendedName>
</protein>
<evidence type="ECO:0000259" key="1">
    <source>
        <dbReference type="Pfam" id="PF12728"/>
    </source>
</evidence>
<accession>A0A087DRM9</accession>
<gene>
    <name evidence="2" type="ORF">BSTER_0754</name>
</gene>
<sequence length="87" mass="9684">MEKPLIDPVALAHEIAKEAVRQTAYAPRWVSLKQASAMLGGVDQKTLRKWARAGRIKMRQPSGYHGKLMVSVASIEEFDANAGTRRH</sequence>
<organism evidence="2 3">
    <name type="scientific">Bifidobacterium adolescentis JCM 15918</name>
    <dbReference type="NCBI Taxonomy" id="1437612"/>
    <lineage>
        <taxon>Bacteria</taxon>
        <taxon>Bacillati</taxon>
        <taxon>Actinomycetota</taxon>
        <taxon>Actinomycetes</taxon>
        <taxon>Bifidobacteriales</taxon>
        <taxon>Bifidobacteriaceae</taxon>
        <taxon>Bifidobacterium</taxon>
    </lineage>
</organism>
<dbReference type="EMBL" id="JGZQ01000003">
    <property type="protein sequence ID" value="KFI98179.1"/>
    <property type="molecule type" value="Genomic_DNA"/>
</dbReference>
<dbReference type="InterPro" id="IPR041657">
    <property type="entry name" value="HTH_17"/>
</dbReference>
<dbReference type="Pfam" id="PF12728">
    <property type="entry name" value="HTH_17"/>
    <property type="match status" value="1"/>
</dbReference>
<dbReference type="RefSeq" id="WP_033499806.1">
    <property type="nucleotide sequence ID" value="NZ_JDUX01000005.1"/>
</dbReference>
<feature type="domain" description="Helix-turn-helix" evidence="1">
    <location>
        <begin position="29"/>
        <end position="78"/>
    </location>
</feature>
<dbReference type="AlphaFoldDB" id="A0A087DRM9"/>
<reference evidence="2 3" key="1">
    <citation type="submission" date="2014-03" db="EMBL/GenBank/DDBJ databases">
        <title>Genomics of Bifidobacteria.</title>
        <authorList>
            <person name="Ventura M."/>
            <person name="Milani C."/>
            <person name="Lugli G.A."/>
        </authorList>
    </citation>
    <scope>NUCLEOTIDE SEQUENCE [LARGE SCALE GENOMIC DNA]</scope>
    <source>
        <strain evidence="3">JCM 15918</strain>
    </source>
</reference>
<evidence type="ECO:0000313" key="3">
    <source>
        <dbReference type="Proteomes" id="UP000029091"/>
    </source>
</evidence>